<evidence type="ECO:0000313" key="5">
    <source>
        <dbReference type="Proteomes" id="UP001597182"/>
    </source>
</evidence>
<feature type="compositionally biased region" description="Pro residues" evidence="2">
    <location>
        <begin position="1"/>
        <end position="13"/>
    </location>
</feature>
<feature type="transmembrane region" description="Helical" evidence="3">
    <location>
        <begin position="79"/>
        <end position="100"/>
    </location>
</feature>
<reference evidence="5" key="1">
    <citation type="journal article" date="2019" name="Int. J. Syst. Evol. Microbiol.">
        <title>The Global Catalogue of Microorganisms (GCM) 10K type strain sequencing project: providing services to taxonomists for standard genome sequencing and annotation.</title>
        <authorList>
            <consortium name="The Broad Institute Genomics Platform"/>
            <consortium name="The Broad Institute Genome Sequencing Center for Infectious Disease"/>
            <person name="Wu L."/>
            <person name="Ma J."/>
        </authorList>
    </citation>
    <scope>NUCLEOTIDE SEQUENCE [LARGE SCALE GENOMIC DNA]</scope>
    <source>
        <strain evidence="5">CCUG 49018</strain>
    </source>
</reference>
<protein>
    <submittedName>
        <fullName evidence="4">DUF4190 domain-containing protein</fullName>
    </submittedName>
</protein>
<keyword evidence="1" id="KW-0732">Signal</keyword>
<dbReference type="RefSeq" id="WP_103381437.1">
    <property type="nucleotide sequence ID" value="NZ_BAABKS010000051.1"/>
</dbReference>
<dbReference type="EMBL" id="JBHTMB010000127">
    <property type="protein sequence ID" value="MFD1234365.1"/>
    <property type="molecule type" value="Genomic_DNA"/>
</dbReference>
<accession>A0ABW3VJ46</accession>
<keyword evidence="5" id="KW-1185">Reference proteome</keyword>
<dbReference type="InterPro" id="IPR029050">
    <property type="entry name" value="Immunoprotect_excell_Ig-like"/>
</dbReference>
<keyword evidence="3" id="KW-1133">Transmembrane helix</keyword>
<evidence type="ECO:0000256" key="2">
    <source>
        <dbReference type="SAM" id="MobiDB-lite"/>
    </source>
</evidence>
<evidence type="ECO:0000256" key="3">
    <source>
        <dbReference type="SAM" id="Phobius"/>
    </source>
</evidence>
<sequence>MNPQPPANAPYPPHHGYAPPQPRQNGLGTAGFVLGLVGLLFSFIPVIGIIAWPLVIIGLVLSIVGFVRTRSGRADNRGLTIAGIVLSVVGLVVCVLYAAVFTAAAGAASTAANDAARAGGYAASTGGSSAPVAFGQVVTVSDIAYSVSTPAAYTPSSSAASMGGDIARAIRFDVKITNNGTTPFAFNPFVVGAKATAAGADAPEITDVAKNIGATPSSTILPGKSLTYTVAFSVPKQKGDVQVELSPTALGSPIVFTGTA</sequence>
<dbReference type="Gene3D" id="2.60.40.1240">
    <property type="match status" value="1"/>
</dbReference>
<organism evidence="4 5">
    <name type="scientific">Pseudonocardia benzenivorans</name>
    <dbReference type="NCBI Taxonomy" id="228005"/>
    <lineage>
        <taxon>Bacteria</taxon>
        <taxon>Bacillati</taxon>
        <taxon>Actinomycetota</taxon>
        <taxon>Actinomycetes</taxon>
        <taxon>Pseudonocardiales</taxon>
        <taxon>Pseudonocardiaceae</taxon>
        <taxon>Pseudonocardia</taxon>
    </lineage>
</organism>
<evidence type="ECO:0000256" key="1">
    <source>
        <dbReference type="ARBA" id="ARBA00022729"/>
    </source>
</evidence>
<name>A0ABW3VJ46_9PSEU</name>
<proteinExistence type="predicted"/>
<evidence type="ECO:0000313" key="4">
    <source>
        <dbReference type="EMBL" id="MFD1234365.1"/>
    </source>
</evidence>
<gene>
    <name evidence="4" type="ORF">ACFQ34_13830</name>
</gene>
<keyword evidence="3" id="KW-0472">Membrane</keyword>
<feature type="transmembrane region" description="Helical" evidence="3">
    <location>
        <begin position="50"/>
        <end position="67"/>
    </location>
</feature>
<dbReference type="Proteomes" id="UP001597182">
    <property type="component" value="Unassembled WGS sequence"/>
</dbReference>
<keyword evidence="3" id="KW-0812">Transmembrane</keyword>
<comment type="caution">
    <text evidence="4">The sequence shown here is derived from an EMBL/GenBank/DDBJ whole genome shotgun (WGS) entry which is preliminary data.</text>
</comment>
<feature type="region of interest" description="Disordered" evidence="2">
    <location>
        <begin position="1"/>
        <end position="20"/>
    </location>
</feature>